<accession>A0ABQ7ZBD3</accession>
<evidence type="ECO:0000256" key="1">
    <source>
        <dbReference type="SAM" id="Phobius"/>
    </source>
</evidence>
<proteinExistence type="predicted"/>
<feature type="transmembrane region" description="Helical" evidence="1">
    <location>
        <begin position="36"/>
        <end position="53"/>
    </location>
</feature>
<organism evidence="2 3">
    <name type="scientific">Brassica napus</name>
    <name type="common">Rape</name>
    <dbReference type="NCBI Taxonomy" id="3708"/>
    <lineage>
        <taxon>Eukaryota</taxon>
        <taxon>Viridiplantae</taxon>
        <taxon>Streptophyta</taxon>
        <taxon>Embryophyta</taxon>
        <taxon>Tracheophyta</taxon>
        <taxon>Spermatophyta</taxon>
        <taxon>Magnoliopsida</taxon>
        <taxon>eudicotyledons</taxon>
        <taxon>Gunneridae</taxon>
        <taxon>Pentapetalae</taxon>
        <taxon>rosids</taxon>
        <taxon>malvids</taxon>
        <taxon>Brassicales</taxon>
        <taxon>Brassicaceae</taxon>
        <taxon>Brassiceae</taxon>
        <taxon>Brassica</taxon>
    </lineage>
</organism>
<sequence>MVGLMTLGSGGSFITVFAGLWSPGRDGFHSIILRRLLTDFFRVVAIFKFILIIKDGVSTCRKIDRFDWSAFHRFGFVVDGALSRLFAGTGGRRWFRVSTRVL</sequence>
<name>A0ABQ7ZBD3_BRANA</name>
<keyword evidence="3" id="KW-1185">Reference proteome</keyword>
<keyword evidence="1" id="KW-0812">Transmembrane</keyword>
<keyword evidence="1" id="KW-0472">Membrane</keyword>
<comment type="caution">
    <text evidence="2">The sequence shown here is derived from an EMBL/GenBank/DDBJ whole genome shotgun (WGS) entry which is preliminary data.</text>
</comment>
<dbReference type="EMBL" id="JAGKQM010000015">
    <property type="protein sequence ID" value="KAH0877388.1"/>
    <property type="molecule type" value="Genomic_DNA"/>
</dbReference>
<protein>
    <submittedName>
        <fullName evidence="2">Uncharacterized protein</fullName>
    </submittedName>
</protein>
<evidence type="ECO:0000313" key="2">
    <source>
        <dbReference type="EMBL" id="KAH0877388.1"/>
    </source>
</evidence>
<keyword evidence="1" id="KW-1133">Transmembrane helix</keyword>
<reference evidence="2 3" key="1">
    <citation type="submission" date="2021-05" db="EMBL/GenBank/DDBJ databases">
        <title>Genome Assembly of Synthetic Allotetraploid Brassica napus Reveals Homoeologous Exchanges between Subgenomes.</title>
        <authorList>
            <person name="Davis J.T."/>
        </authorList>
    </citation>
    <scope>NUCLEOTIDE SEQUENCE [LARGE SCALE GENOMIC DNA]</scope>
    <source>
        <strain evidence="3">cv. Da-Ae</strain>
        <tissue evidence="2">Seedling</tissue>
    </source>
</reference>
<dbReference type="Proteomes" id="UP000824890">
    <property type="component" value="Unassembled WGS sequence"/>
</dbReference>
<feature type="transmembrane region" description="Helical" evidence="1">
    <location>
        <begin position="6"/>
        <end position="24"/>
    </location>
</feature>
<evidence type="ECO:0000313" key="3">
    <source>
        <dbReference type="Proteomes" id="UP000824890"/>
    </source>
</evidence>
<gene>
    <name evidence="2" type="ORF">HID58_064782</name>
</gene>